<keyword evidence="1" id="KW-0472">Membrane</keyword>
<reference evidence="2 3" key="1">
    <citation type="submission" date="2020-07" db="EMBL/GenBank/DDBJ databases">
        <title>Sequencing the genomes of 1000 actinobacteria strains.</title>
        <authorList>
            <person name="Klenk H.-P."/>
        </authorList>
    </citation>
    <scope>NUCLEOTIDE SEQUENCE [LARGE SCALE GENOMIC DNA]</scope>
    <source>
        <strain evidence="2 3">DSM 15131</strain>
    </source>
</reference>
<accession>A0A7Y9ZHC8</accession>
<dbReference type="Proteomes" id="UP000562045">
    <property type="component" value="Unassembled WGS sequence"/>
</dbReference>
<evidence type="ECO:0000313" key="3">
    <source>
        <dbReference type="Proteomes" id="UP000562045"/>
    </source>
</evidence>
<dbReference type="EMBL" id="JACBZM010000001">
    <property type="protein sequence ID" value="NYI44258.1"/>
    <property type="molecule type" value="Genomic_DNA"/>
</dbReference>
<evidence type="ECO:0000256" key="1">
    <source>
        <dbReference type="SAM" id="Phobius"/>
    </source>
</evidence>
<feature type="transmembrane region" description="Helical" evidence="1">
    <location>
        <begin position="28"/>
        <end position="47"/>
    </location>
</feature>
<dbReference type="RefSeq" id="WP_179648167.1">
    <property type="nucleotide sequence ID" value="NZ_JACBZM010000001.1"/>
</dbReference>
<keyword evidence="1" id="KW-1133">Transmembrane helix</keyword>
<name>A0A7Y9ZHC8_9ACTN</name>
<gene>
    <name evidence="2" type="ORF">BJ993_001338</name>
</gene>
<sequence length="48" mass="5103">MSFIFDHQALPSTPPAPAALPERVRARIWAGLFALVLLAAVVGSALLF</sequence>
<comment type="caution">
    <text evidence="2">The sequence shown here is derived from an EMBL/GenBank/DDBJ whole genome shotgun (WGS) entry which is preliminary data.</text>
</comment>
<organism evidence="2 3">
    <name type="scientific">Nocardioides aromaticivorans</name>
    <dbReference type="NCBI Taxonomy" id="200618"/>
    <lineage>
        <taxon>Bacteria</taxon>
        <taxon>Bacillati</taxon>
        <taxon>Actinomycetota</taxon>
        <taxon>Actinomycetes</taxon>
        <taxon>Propionibacteriales</taxon>
        <taxon>Nocardioidaceae</taxon>
        <taxon>Nocardioides</taxon>
    </lineage>
</organism>
<protein>
    <submittedName>
        <fullName evidence="2">Uncharacterized protein</fullName>
    </submittedName>
</protein>
<keyword evidence="1" id="KW-0812">Transmembrane</keyword>
<evidence type="ECO:0000313" key="2">
    <source>
        <dbReference type="EMBL" id="NYI44258.1"/>
    </source>
</evidence>
<dbReference type="AlphaFoldDB" id="A0A7Y9ZHC8"/>
<proteinExistence type="predicted"/>